<dbReference type="VEuPathDB" id="TriTrypDB:TCDM_00398"/>
<feature type="transmembrane region" description="Helical" evidence="6">
    <location>
        <begin position="152"/>
        <end position="174"/>
    </location>
</feature>
<evidence type="ECO:0000256" key="3">
    <source>
        <dbReference type="ARBA" id="ARBA00022692"/>
    </source>
</evidence>
<dbReference type="VEuPathDB" id="TriTrypDB:C3747_13g14"/>
<protein>
    <recommendedName>
        <fullName evidence="12">CLN3 protein</fullName>
    </recommendedName>
</protein>
<evidence type="ECO:0000313" key="11">
    <source>
        <dbReference type="Proteomes" id="UP000246078"/>
    </source>
</evidence>
<dbReference type="PRINTS" id="PR01315">
    <property type="entry name" value="BATTENIN"/>
</dbReference>
<dbReference type="GO" id="GO:0005773">
    <property type="term" value="C:vacuole"/>
    <property type="evidence" value="ECO:0007669"/>
    <property type="project" value="UniProtKB-ARBA"/>
</dbReference>
<evidence type="ECO:0008006" key="12">
    <source>
        <dbReference type="Google" id="ProtNLM"/>
    </source>
</evidence>
<dbReference type="Proteomes" id="UP000246078">
    <property type="component" value="Unassembled WGS sequence"/>
</dbReference>
<dbReference type="SUPFAM" id="SSF103473">
    <property type="entry name" value="MFS general substrate transporter"/>
    <property type="match status" value="1"/>
</dbReference>
<dbReference type="VEuPathDB" id="TriTrypDB:TcCLB.430895.16"/>
<dbReference type="VEuPathDB" id="TriTrypDB:TcBrA4_0131070"/>
<dbReference type="VEuPathDB" id="TriTrypDB:ECC02_001631"/>
<feature type="region of interest" description="Disordered" evidence="7">
    <location>
        <begin position="467"/>
        <end position="486"/>
    </location>
</feature>
<organism evidence="8 11">
    <name type="scientific">Trypanosoma cruzi</name>
    <dbReference type="NCBI Taxonomy" id="5693"/>
    <lineage>
        <taxon>Eukaryota</taxon>
        <taxon>Discoba</taxon>
        <taxon>Euglenozoa</taxon>
        <taxon>Kinetoplastea</taxon>
        <taxon>Metakinetoplastina</taxon>
        <taxon>Trypanosomatida</taxon>
        <taxon>Trypanosomatidae</taxon>
        <taxon>Trypanosoma</taxon>
        <taxon>Schizotrypanum</taxon>
    </lineage>
</organism>
<feature type="transmembrane region" description="Helical" evidence="6">
    <location>
        <begin position="416"/>
        <end position="438"/>
    </location>
</feature>
<dbReference type="VEuPathDB" id="TriTrypDB:Tc_MARK_3296"/>
<keyword evidence="4 6" id="KW-1133">Transmembrane helix</keyword>
<dbReference type="VEuPathDB" id="TriTrypDB:C3747_13g15"/>
<dbReference type="GO" id="GO:0016020">
    <property type="term" value="C:membrane"/>
    <property type="evidence" value="ECO:0007669"/>
    <property type="project" value="UniProtKB-UniRule"/>
</dbReference>
<feature type="transmembrane region" description="Helical" evidence="6">
    <location>
        <begin position="180"/>
        <end position="199"/>
    </location>
</feature>
<dbReference type="VEuPathDB" id="TriTrypDB:TcG_00919"/>
<dbReference type="PANTHER" id="PTHR10981:SF7">
    <property type="entry name" value="BATTENIN"/>
    <property type="match status" value="1"/>
</dbReference>
<feature type="transmembrane region" description="Helical" evidence="6">
    <location>
        <begin position="314"/>
        <end position="336"/>
    </location>
</feature>
<evidence type="ECO:0000313" key="8">
    <source>
        <dbReference type="EMBL" id="PWV18360.1"/>
    </source>
</evidence>
<feature type="transmembrane region" description="Helical" evidence="6">
    <location>
        <begin position="379"/>
        <end position="396"/>
    </location>
</feature>
<dbReference type="VEuPathDB" id="TriTrypDB:C3747_13g17"/>
<dbReference type="VEuPathDB" id="TriTrypDB:TCSYLVIO_004502"/>
<dbReference type="InterPro" id="IPR036259">
    <property type="entry name" value="MFS_trans_sf"/>
</dbReference>
<sequence length="543" mass="61182">MIPVSVKKLEESVHVKHRIRNAFSLWWLGMINNFHYTLVLAGSDGIAEGYGMKKYVALITFANVFFGIISNFLNAFVIQRLSYNIRVTAASLMTTVAILLVSFAWEIGGHNNVAAFIVMLIGVTFVGVSSNYGSSVFLGYMERMPSWQISSWSSGTGLSGVSASLIFLGLSSAGMTSPQIFLTSTVFVVIYWAMYFFGLKLPSCVPVKSFSTTMRNNGSSEVLRGEEEEVEYVCKAMVNWKGTPWTSIVPAKPEFKPECLREMERARRASDFADGEREEVANECEACGDAHLSGWARWKRDVWPLIKVMHRATLWNNFNLALVYVAEYAVQFMAPFSFPRQVKESTNFWLKNSFVITQFCYQFGVLISRSSLLCVRIRHVWIMSVIQVINAIAWFLQAKLKYMSDPNNMDRELKFAFVLFVWMIFVGLMGGASYVNVFHNILEETRLMQEKELNEAMVFLASRQKKSGDAGGTHAERGEQERNVVDGESKELCEAAHYITTVWKEKRDLAMNIGSIYSTIGITLGSLLDLLFTLVVLKGEAEA</sequence>
<dbReference type="PANTHER" id="PTHR10981">
    <property type="entry name" value="BATTENIN"/>
    <property type="match status" value="1"/>
</dbReference>
<name>A0A2V2XBY1_TRYCR</name>
<feature type="transmembrane region" description="Helical" evidence="6">
    <location>
        <begin position="89"/>
        <end position="107"/>
    </location>
</feature>
<evidence type="ECO:0000256" key="5">
    <source>
        <dbReference type="ARBA" id="ARBA00023136"/>
    </source>
</evidence>
<feature type="transmembrane region" description="Helical" evidence="6">
    <location>
        <begin position="21"/>
        <end position="43"/>
    </location>
</feature>
<evidence type="ECO:0000313" key="10">
    <source>
        <dbReference type="EMBL" id="PWV18363.1"/>
    </source>
</evidence>
<dbReference type="VEuPathDB" id="TriTrypDB:BCY84_15347"/>
<dbReference type="EMBL" id="PRFC01000013">
    <property type="protein sequence ID" value="PWV18360.1"/>
    <property type="molecule type" value="Genomic_DNA"/>
</dbReference>
<dbReference type="EMBL" id="PRFC01000013">
    <property type="protein sequence ID" value="PWV18361.1"/>
    <property type="molecule type" value="Genomic_DNA"/>
</dbReference>
<feature type="transmembrane region" description="Helical" evidence="6">
    <location>
        <begin position="55"/>
        <end position="77"/>
    </location>
</feature>
<dbReference type="AlphaFoldDB" id="A0A2V2XBY1"/>
<evidence type="ECO:0000313" key="9">
    <source>
        <dbReference type="EMBL" id="PWV18361.1"/>
    </source>
</evidence>
<proteinExistence type="inferred from homology"/>
<evidence type="ECO:0000256" key="6">
    <source>
        <dbReference type="RuleBase" id="RU361113"/>
    </source>
</evidence>
<comment type="similarity">
    <text evidence="2 6">Belongs to the battenin family.</text>
</comment>
<comment type="caution">
    <text evidence="8">The sequence shown here is derived from an EMBL/GenBank/DDBJ whole genome shotgun (WGS) entry which is preliminary data.</text>
</comment>
<dbReference type="VEuPathDB" id="TriTrypDB:C4B63_23g17"/>
<dbReference type="GO" id="GO:0012505">
    <property type="term" value="C:endomembrane system"/>
    <property type="evidence" value="ECO:0007669"/>
    <property type="project" value="UniProtKB-SubCell"/>
</dbReference>
<evidence type="ECO:0000256" key="4">
    <source>
        <dbReference type="ARBA" id="ARBA00022989"/>
    </source>
</evidence>
<feature type="transmembrane region" description="Helical" evidence="6">
    <location>
        <begin position="348"/>
        <end position="367"/>
    </location>
</feature>
<dbReference type="VEuPathDB" id="TriTrypDB:TcCL_Unassigned02464"/>
<reference evidence="8 11" key="1">
    <citation type="journal article" date="2018" name="Microb. Genom.">
        <title>Expanding an expanded genome: long-read sequencing of Trypanosoma cruzi.</title>
        <authorList>
            <person name="Berna L."/>
            <person name="Rodriguez M."/>
            <person name="Chiribao M.L."/>
            <person name="Parodi-Talice A."/>
            <person name="Pita S."/>
            <person name="Rijo G."/>
            <person name="Alvarez-Valin F."/>
            <person name="Robello C."/>
        </authorList>
    </citation>
    <scope>NUCLEOTIDE SEQUENCE [LARGE SCALE GENOMIC DNA]</scope>
    <source>
        <strain evidence="8 11">TCC</strain>
    </source>
</reference>
<keyword evidence="3 6" id="KW-0812">Transmembrane</keyword>
<dbReference type="InterPro" id="IPR003492">
    <property type="entry name" value="Battenin_disease_Cln3"/>
</dbReference>
<comment type="subcellular location">
    <subcellularLocation>
        <location evidence="1">Endomembrane system</location>
        <topology evidence="1">Multi-pass membrane protein</topology>
    </subcellularLocation>
</comment>
<evidence type="ECO:0000256" key="2">
    <source>
        <dbReference type="ARBA" id="ARBA00007467"/>
    </source>
</evidence>
<accession>A0A2V2XBY1</accession>
<gene>
    <name evidence="8" type="ORF">C3747_13g14</name>
    <name evidence="9" type="ORF">C3747_13g15</name>
    <name evidence="10" type="ORF">C3747_13g17</name>
</gene>
<feature type="compositionally biased region" description="Basic and acidic residues" evidence="7">
    <location>
        <begin position="474"/>
        <end position="486"/>
    </location>
</feature>
<evidence type="ECO:0000256" key="1">
    <source>
        <dbReference type="ARBA" id="ARBA00004127"/>
    </source>
</evidence>
<dbReference type="VEuPathDB" id="TriTrypDB:C4B63_23g16"/>
<dbReference type="Pfam" id="PF02487">
    <property type="entry name" value="CLN3"/>
    <property type="match status" value="1"/>
</dbReference>
<dbReference type="VEuPathDB" id="TriTrypDB:TcYC6_0111920"/>
<evidence type="ECO:0000256" key="7">
    <source>
        <dbReference type="SAM" id="MobiDB-lite"/>
    </source>
</evidence>
<feature type="transmembrane region" description="Helical" evidence="6">
    <location>
        <begin position="516"/>
        <end position="537"/>
    </location>
</feature>
<dbReference type="EMBL" id="PRFC01000013">
    <property type="protein sequence ID" value="PWV18363.1"/>
    <property type="molecule type" value="Genomic_DNA"/>
</dbReference>
<keyword evidence="5 6" id="KW-0472">Membrane</keyword>
<feature type="transmembrane region" description="Helical" evidence="6">
    <location>
        <begin position="113"/>
        <end position="140"/>
    </location>
</feature>
<dbReference type="VEuPathDB" id="TriTrypDB:TcCLB.510309.10"/>